<dbReference type="Proteomes" id="UP001211044">
    <property type="component" value="Chromosome"/>
</dbReference>
<keyword evidence="1" id="KW-0808">Transferase</keyword>
<dbReference type="RefSeq" id="WP_231288210.1">
    <property type="nucleotide sequence ID" value="NZ_CP116394.1"/>
</dbReference>
<dbReference type="AlphaFoldDB" id="A0AB38XRX7"/>
<gene>
    <name evidence="1" type="ORF">PIG85_01385</name>
</gene>
<dbReference type="GO" id="GO:0032259">
    <property type="term" value="P:methylation"/>
    <property type="evidence" value="ECO:0007669"/>
    <property type="project" value="UniProtKB-KW"/>
</dbReference>
<evidence type="ECO:0000313" key="1">
    <source>
        <dbReference type="EMBL" id="WCE47087.1"/>
    </source>
</evidence>
<dbReference type="GO" id="GO:0008168">
    <property type="term" value="F:methyltransferase activity"/>
    <property type="evidence" value="ECO:0007669"/>
    <property type="project" value="UniProtKB-KW"/>
</dbReference>
<dbReference type="KEGG" id="wne:PIG85_01385"/>
<dbReference type="EMBL" id="CP116394">
    <property type="protein sequence ID" value="WCE47087.1"/>
    <property type="molecule type" value="Genomic_DNA"/>
</dbReference>
<sequence>MGTTHLTRAQKTKNDEFYTHPQDVETFMTGVLTKTPNLLNGANVLLPCDTPASAFTKYFTTHFHQLGLNTLTAVGMDGKDGTYYHQTKERKIHRPAQGCGRFQSQETTNALATANFVFTNPPFSILREFHHWLTKQPRLRYGIMAPTTAIAYANIKPQIIAGTIQAWGSKSRTFTTPTGQANALTCWLTNIPNQLPRKPIGEHTREENTHTLKGKRYKDLYKPYDNHPGIECPTYQAIPTPNGQTIGAPITTLAQCDLTDWRILDIIKPTIGGRAKFQRVLLSPR</sequence>
<protein>
    <submittedName>
        <fullName evidence="1">Adenine-specific methyltransferase EcoRI family protein</fullName>
    </submittedName>
</protein>
<keyword evidence="1" id="KW-0489">Methyltransferase</keyword>
<name>A0AB38XRX7_9ACTO</name>
<accession>A0AB38XRX7</accession>
<proteinExistence type="predicted"/>
<dbReference type="InterPro" id="IPR025247">
    <property type="entry name" value="EcoRI-like_methylase"/>
</dbReference>
<reference evidence="1" key="1">
    <citation type="submission" date="2023-01" db="EMBL/GenBank/DDBJ databases">
        <title>Comparative Genomic Analysis of the Clinically-Derived Winkia Strain NY0527 Provides Evidence into the Taxonomic Reassignment of Winkia neuii and Characterizes Their Virulence Traits.</title>
        <authorList>
            <person name="Cai X."/>
            <person name="Peng Y."/>
            <person name="Li M."/>
            <person name="Qiu Y."/>
            <person name="Wang Y."/>
            <person name="Xu L."/>
            <person name="Hou Q."/>
        </authorList>
    </citation>
    <scope>NUCLEOTIDE SEQUENCE</scope>
    <source>
        <strain evidence="1">NY0527</strain>
    </source>
</reference>
<organism evidence="1 2">
    <name type="scientific">Winkia neuii subsp. anitrata</name>
    <dbReference type="NCBI Taxonomy" id="29318"/>
    <lineage>
        <taxon>Bacteria</taxon>
        <taxon>Bacillati</taxon>
        <taxon>Actinomycetota</taxon>
        <taxon>Actinomycetes</taxon>
        <taxon>Actinomycetales</taxon>
        <taxon>Actinomycetaceae</taxon>
        <taxon>Winkia</taxon>
    </lineage>
</organism>
<evidence type="ECO:0000313" key="2">
    <source>
        <dbReference type="Proteomes" id="UP001211044"/>
    </source>
</evidence>
<dbReference type="Pfam" id="PF13651">
    <property type="entry name" value="EcoRI_methylase"/>
    <property type="match status" value="2"/>
</dbReference>